<evidence type="ECO:0000313" key="1">
    <source>
        <dbReference type="EMBL" id="KAK3217190.1"/>
    </source>
</evidence>
<dbReference type="InterPro" id="IPR025332">
    <property type="entry name" value="DUF4238"/>
</dbReference>
<proteinExistence type="predicted"/>
<dbReference type="Proteomes" id="UP001280581">
    <property type="component" value="Unassembled WGS sequence"/>
</dbReference>
<dbReference type="AlphaFoldDB" id="A0AAN6RL23"/>
<gene>
    <name evidence="1" type="ORF">GRF29_1g2241759</name>
</gene>
<protein>
    <submittedName>
        <fullName evidence="1">Uncharacterized protein</fullName>
    </submittedName>
</protein>
<name>A0AAN6RL23_9PLEO</name>
<dbReference type="EMBL" id="WVTA01000001">
    <property type="protein sequence ID" value="KAK3217190.1"/>
    <property type="molecule type" value="Genomic_DNA"/>
</dbReference>
<keyword evidence="2" id="KW-1185">Reference proteome</keyword>
<reference evidence="1 2" key="1">
    <citation type="submission" date="2021-02" db="EMBL/GenBank/DDBJ databases">
        <title>Genome assembly of Pseudopithomyces chartarum.</title>
        <authorList>
            <person name="Jauregui R."/>
            <person name="Singh J."/>
            <person name="Voisey C."/>
        </authorList>
    </citation>
    <scope>NUCLEOTIDE SEQUENCE [LARGE SCALE GENOMIC DNA]</scope>
    <source>
        <strain evidence="1 2">AGR01</strain>
    </source>
</reference>
<sequence>MVHAPCRADTPTEPRAWVELRYTSSASRRKKKNKEPKIYAGTPVLNIVDLTGETPKLLESEVRRTFGLIDMYRDLSNTADSQYLEKEIGKLENRVSRIIADIKKAFEQGKTGVSMSREQKDTLRRFLFIMKFRGPTFYQRFHGDSSGEYIADDAALFKSYMKEKRYRSAVDVWFKSIKTILNIKLDMQGKWKKELVDSTYPHDAFWFIMHMEYYFLAICTPEDQTDEFILTENCYNVHEGPNSTILNPQTGEHEVISWTSYHEFSPITPRLMLVLRSLMLPVAEEDTSEKIREWRRKVFETSRSQHLDPENAVSSLEDLPLTKPRNSYSQILPEGIELLPGEDGSPRSHHQFTFPFTKITTDQTHRINMILLENAYLTSAIGFNSKTSFQKSTEYYLQLPSNRGFKVIRNTTTDPRLAYLKKLQAIVQTLGSTVELTYHQAPNMAELEESREQSLRQLRKKMLESLPAQPTEFMQLYNILGGTPTTLFTDLTQVSKMRYLRIKIDVATKSLHESIREQVRNNLRDIFCDLAPRRLWLYLKTLRLMSMGTPETLGEMLGESGALDGAEDVLVKGIRRIQEVAVPMFHMLRLGKGYEGFTNPIWSVDENVEILTRAGVRNQMPSIFAGELNADTVEELSDVLFNVVYPTYAKDPKD</sequence>
<accession>A0AAN6RL23</accession>
<comment type="caution">
    <text evidence="1">The sequence shown here is derived from an EMBL/GenBank/DDBJ whole genome shotgun (WGS) entry which is preliminary data.</text>
</comment>
<dbReference type="Pfam" id="PF14022">
    <property type="entry name" value="DUF4238"/>
    <property type="match status" value="1"/>
</dbReference>
<organism evidence="1 2">
    <name type="scientific">Pseudopithomyces chartarum</name>
    <dbReference type="NCBI Taxonomy" id="1892770"/>
    <lineage>
        <taxon>Eukaryota</taxon>
        <taxon>Fungi</taxon>
        <taxon>Dikarya</taxon>
        <taxon>Ascomycota</taxon>
        <taxon>Pezizomycotina</taxon>
        <taxon>Dothideomycetes</taxon>
        <taxon>Pleosporomycetidae</taxon>
        <taxon>Pleosporales</taxon>
        <taxon>Massarineae</taxon>
        <taxon>Didymosphaeriaceae</taxon>
        <taxon>Pseudopithomyces</taxon>
    </lineage>
</organism>
<evidence type="ECO:0000313" key="2">
    <source>
        <dbReference type="Proteomes" id="UP001280581"/>
    </source>
</evidence>